<sequence>MHPALLAALPGYLARFSIIARDCHQKICIRSIIKRDGWPEPRHLTSSATPTPEVCYVDAADYPGRRAAVAAVLNQQGNTVASCSVTEVNPEIGEEVAIALAVAGTSATTIISDSKTALRNYS</sequence>
<comment type="caution">
    <text evidence="1">The sequence shown here is derived from an EMBL/GenBank/DDBJ whole genome shotgun (WGS) entry which is preliminary data.</text>
</comment>
<protein>
    <submittedName>
        <fullName evidence="1">Uncharacterized protein</fullName>
    </submittedName>
</protein>
<keyword evidence="2" id="KW-1185">Reference proteome</keyword>
<evidence type="ECO:0000313" key="2">
    <source>
        <dbReference type="Proteomes" id="UP000821853"/>
    </source>
</evidence>
<reference evidence="1 2" key="1">
    <citation type="journal article" date="2020" name="Cell">
        <title>Large-Scale Comparative Analyses of Tick Genomes Elucidate Their Genetic Diversity and Vector Capacities.</title>
        <authorList>
            <consortium name="Tick Genome and Microbiome Consortium (TIGMIC)"/>
            <person name="Jia N."/>
            <person name="Wang J."/>
            <person name="Shi W."/>
            <person name="Du L."/>
            <person name="Sun Y."/>
            <person name="Zhan W."/>
            <person name="Jiang J.F."/>
            <person name="Wang Q."/>
            <person name="Zhang B."/>
            <person name="Ji P."/>
            <person name="Bell-Sakyi L."/>
            <person name="Cui X.M."/>
            <person name="Yuan T.T."/>
            <person name="Jiang B.G."/>
            <person name="Yang W.F."/>
            <person name="Lam T.T."/>
            <person name="Chang Q.C."/>
            <person name="Ding S.J."/>
            <person name="Wang X.J."/>
            <person name="Zhu J.G."/>
            <person name="Ruan X.D."/>
            <person name="Zhao L."/>
            <person name="Wei J.T."/>
            <person name="Ye R.Z."/>
            <person name="Que T.C."/>
            <person name="Du C.H."/>
            <person name="Zhou Y.H."/>
            <person name="Cheng J.X."/>
            <person name="Dai P.F."/>
            <person name="Guo W.B."/>
            <person name="Han X.H."/>
            <person name="Huang E.J."/>
            <person name="Li L.F."/>
            <person name="Wei W."/>
            <person name="Gao Y.C."/>
            <person name="Liu J.Z."/>
            <person name="Shao H.Z."/>
            <person name="Wang X."/>
            <person name="Wang C.C."/>
            <person name="Yang T.C."/>
            <person name="Huo Q.B."/>
            <person name="Li W."/>
            <person name="Chen H.Y."/>
            <person name="Chen S.E."/>
            <person name="Zhou L.G."/>
            <person name="Ni X.B."/>
            <person name="Tian J.H."/>
            <person name="Sheng Y."/>
            <person name="Liu T."/>
            <person name="Pan Y.S."/>
            <person name="Xia L.Y."/>
            <person name="Li J."/>
            <person name="Zhao F."/>
            <person name="Cao W.C."/>
        </authorList>
    </citation>
    <scope>NUCLEOTIDE SEQUENCE [LARGE SCALE GENOMIC DNA]</scope>
    <source>
        <strain evidence="1">HaeL-2018</strain>
    </source>
</reference>
<evidence type="ECO:0000313" key="1">
    <source>
        <dbReference type="EMBL" id="KAH9370797.1"/>
    </source>
</evidence>
<dbReference type="OrthoDB" id="10640382at2759"/>
<name>A0A9J6G694_HAELO</name>
<organism evidence="1 2">
    <name type="scientific">Haemaphysalis longicornis</name>
    <name type="common">Bush tick</name>
    <dbReference type="NCBI Taxonomy" id="44386"/>
    <lineage>
        <taxon>Eukaryota</taxon>
        <taxon>Metazoa</taxon>
        <taxon>Ecdysozoa</taxon>
        <taxon>Arthropoda</taxon>
        <taxon>Chelicerata</taxon>
        <taxon>Arachnida</taxon>
        <taxon>Acari</taxon>
        <taxon>Parasitiformes</taxon>
        <taxon>Ixodida</taxon>
        <taxon>Ixodoidea</taxon>
        <taxon>Ixodidae</taxon>
        <taxon>Haemaphysalinae</taxon>
        <taxon>Haemaphysalis</taxon>
    </lineage>
</organism>
<proteinExistence type="predicted"/>
<dbReference type="AlphaFoldDB" id="A0A9J6G694"/>
<dbReference type="EMBL" id="JABSTR010000005">
    <property type="protein sequence ID" value="KAH9370797.1"/>
    <property type="molecule type" value="Genomic_DNA"/>
</dbReference>
<dbReference type="VEuPathDB" id="VectorBase:HLOH_058430"/>
<accession>A0A9J6G694</accession>
<gene>
    <name evidence="1" type="ORF">HPB48_006318</name>
</gene>
<dbReference type="Proteomes" id="UP000821853">
    <property type="component" value="Chromosome 3"/>
</dbReference>